<name>A0A6A4PQY4_LUPAL</name>
<evidence type="ECO:0000313" key="2">
    <source>
        <dbReference type="Proteomes" id="UP000447434"/>
    </source>
</evidence>
<sequence length="174" mass="19877">MSGFIQWNNPEIFQQNNNFNGPADAGAGSGTGLPNGNFMTNNQISVSPHLQNYYINHHMTWDSQGVEPYLQSTLVPMPPNLYDNQHAYIPLMLPEPHVSFGYSFLNKIFSYHTLLIFPISRYPFIIKHENIFIMMIVFSKCRYDNQNNQYHSQVMMPDGHVEQGLSSFVQLSGG</sequence>
<protein>
    <submittedName>
        <fullName evidence="1">Uncharacterized protein</fullName>
    </submittedName>
</protein>
<reference evidence="2" key="1">
    <citation type="journal article" date="2020" name="Nat. Commun.">
        <title>Genome sequence of the cluster root forming white lupin.</title>
        <authorList>
            <person name="Hufnagel B."/>
            <person name="Marques A."/>
            <person name="Soriano A."/>
            <person name="Marques L."/>
            <person name="Divol F."/>
            <person name="Doumas P."/>
            <person name="Sallet E."/>
            <person name="Mancinotti D."/>
            <person name="Carrere S."/>
            <person name="Marande W."/>
            <person name="Arribat S."/>
            <person name="Keller J."/>
            <person name="Huneau C."/>
            <person name="Blein T."/>
            <person name="Aime D."/>
            <person name="Laguerre M."/>
            <person name="Taylor J."/>
            <person name="Schubert V."/>
            <person name="Nelson M."/>
            <person name="Geu-Flores F."/>
            <person name="Crespi M."/>
            <person name="Gallardo-Guerrero K."/>
            <person name="Delaux P.-M."/>
            <person name="Salse J."/>
            <person name="Berges H."/>
            <person name="Guyot R."/>
            <person name="Gouzy J."/>
            <person name="Peret B."/>
        </authorList>
    </citation>
    <scope>NUCLEOTIDE SEQUENCE [LARGE SCALE GENOMIC DNA]</scope>
    <source>
        <strain evidence="2">cv. Amiga</strain>
    </source>
</reference>
<dbReference type="EMBL" id="WOCE01000011">
    <property type="protein sequence ID" value="KAE9603889.1"/>
    <property type="molecule type" value="Genomic_DNA"/>
</dbReference>
<dbReference type="Proteomes" id="UP000447434">
    <property type="component" value="Chromosome 11"/>
</dbReference>
<gene>
    <name evidence="1" type="ORF">Lalb_Chr11g0065561</name>
</gene>
<keyword evidence="2" id="KW-1185">Reference proteome</keyword>
<evidence type="ECO:0000313" key="1">
    <source>
        <dbReference type="EMBL" id="KAE9603889.1"/>
    </source>
</evidence>
<organism evidence="1 2">
    <name type="scientific">Lupinus albus</name>
    <name type="common">White lupine</name>
    <name type="synonym">Lupinus termis</name>
    <dbReference type="NCBI Taxonomy" id="3870"/>
    <lineage>
        <taxon>Eukaryota</taxon>
        <taxon>Viridiplantae</taxon>
        <taxon>Streptophyta</taxon>
        <taxon>Embryophyta</taxon>
        <taxon>Tracheophyta</taxon>
        <taxon>Spermatophyta</taxon>
        <taxon>Magnoliopsida</taxon>
        <taxon>eudicotyledons</taxon>
        <taxon>Gunneridae</taxon>
        <taxon>Pentapetalae</taxon>
        <taxon>rosids</taxon>
        <taxon>fabids</taxon>
        <taxon>Fabales</taxon>
        <taxon>Fabaceae</taxon>
        <taxon>Papilionoideae</taxon>
        <taxon>50 kb inversion clade</taxon>
        <taxon>genistoids sensu lato</taxon>
        <taxon>core genistoids</taxon>
        <taxon>Genisteae</taxon>
        <taxon>Lupinus</taxon>
    </lineage>
</organism>
<proteinExistence type="predicted"/>
<accession>A0A6A4PQY4</accession>
<dbReference type="AlphaFoldDB" id="A0A6A4PQY4"/>
<comment type="caution">
    <text evidence="1">The sequence shown here is derived from an EMBL/GenBank/DDBJ whole genome shotgun (WGS) entry which is preliminary data.</text>
</comment>